<accession>A0A918GLW5</accession>
<evidence type="ECO:0000313" key="3">
    <source>
        <dbReference type="Proteomes" id="UP000653493"/>
    </source>
</evidence>
<dbReference type="PRINTS" id="PR00111">
    <property type="entry name" value="ABHYDROLASE"/>
</dbReference>
<keyword evidence="3" id="KW-1185">Reference proteome</keyword>
<proteinExistence type="predicted"/>
<dbReference type="InterPro" id="IPR050266">
    <property type="entry name" value="AB_hydrolase_sf"/>
</dbReference>
<dbReference type="PANTHER" id="PTHR43798:SF33">
    <property type="entry name" value="HYDROLASE, PUTATIVE (AFU_ORTHOLOGUE AFUA_2G14860)-RELATED"/>
    <property type="match status" value="1"/>
</dbReference>
<evidence type="ECO:0000313" key="2">
    <source>
        <dbReference type="EMBL" id="GGS45738.1"/>
    </source>
</evidence>
<sequence length="281" mass="29949">MEAEHQPPPLPGPTRYAGTRYGRIAYTDTDPLGASALPPLLFVHGNSASRKVFHAQLADDFGGRRLLALDLPGHGESDDATDPGAAYTQRGYAATVAEFLGLLGIDRVVVVGWSLGGHIGLELVARFPGVAGLVVTGTPPVNRDTLAEGFLPTLGYAGTETVTAAQAAEFAAQITFSPPPGWVVDDIRRTDGRARRLMFESFAAGRDSDQKALVATSPVPLAVIDGRDDPFVHHAYVASLTYAALWRGAPTVLEGRRHAAFLEDPAGYDDLLRAFLRDHGR</sequence>
<dbReference type="GO" id="GO:0016020">
    <property type="term" value="C:membrane"/>
    <property type="evidence" value="ECO:0007669"/>
    <property type="project" value="TreeGrafter"/>
</dbReference>
<dbReference type="GO" id="GO:0016787">
    <property type="term" value="F:hydrolase activity"/>
    <property type="evidence" value="ECO:0007669"/>
    <property type="project" value="UniProtKB-KW"/>
</dbReference>
<reference evidence="2" key="2">
    <citation type="submission" date="2020-09" db="EMBL/GenBank/DDBJ databases">
        <authorList>
            <person name="Sun Q."/>
            <person name="Ohkuma M."/>
        </authorList>
    </citation>
    <scope>NUCLEOTIDE SEQUENCE</scope>
    <source>
        <strain evidence="2">JCM 4234</strain>
    </source>
</reference>
<dbReference type="AlphaFoldDB" id="A0A918GLW5"/>
<dbReference type="EMBL" id="BMSL01000011">
    <property type="protein sequence ID" value="GGS45738.1"/>
    <property type="molecule type" value="Genomic_DNA"/>
</dbReference>
<keyword evidence="2" id="KW-0378">Hydrolase</keyword>
<dbReference type="InterPro" id="IPR000073">
    <property type="entry name" value="AB_hydrolase_1"/>
</dbReference>
<dbReference type="PANTHER" id="PTHR43798">
    <property type="entry name" value="MONOACYLGLYCEROL LIPASE"/>
    <property type="match status" value="1"/>
</dbReference>
<gene>
    <name evidence="2" type="ORF">GCM10010238_39300</name>
</gene>
<dbReference type="Gene3D" id="3.40.50.1820">
    <property type="entry name" value="alpha/beta hydrolase"/>
    <property type="match status" value="1"/>
</dbReference>
<dbReference type="Pfam" id="PF00561">
    <property type="entry name" value="Abhydrolase_1"/>
    <property type="match status" value="1"/>
</dbReference>
<protein>
    <submittedName>
        <fullName evidence="2">Alpha/beta hydrolase</fullName>
    </submittedName>
</protein>
<dbReference type="SUPFAM" id="SSF53474">
    <property type="entry name" value="alpha/beta-Hydrolases"/>
    <property type="match status" value="1"/>
</dbReference>
<reference evidence="2" key="1">
    <citation type="journal article" date="2014" name="Int. J. Syst. Evol. Microbiol.">
        <title>Complete genome sequence of Corynebacterium casei LMG S-19264T (=DSM 44701T), isolated from a smear-ripened cheese.</title>
        <authorList>
            <consortium name="US DOE Joint Genome Institute (JGI-PGF)"/>
            <person name="Walter F."/>
            <person name="Albersmeier A."/>
            <person name="Kalinowski J."/>
            <person name="Ruckert C."/>
        </authorList>
    </citation>
    <scope>NUCLEOTIDE SEQUENCE</scope>
    <source>
        <strain evidence="2">JCM 4234</strain>
    </source>
</reference>
<organism evidence="2 3">
    <name type="scientific">Streptomyces griseoviridis</name>
    <dbReference type="NCBI Taxonomy" id="45398"/>
    <lineage>
        <taxon>Bacteria</taxon>
        <taxon>Bacillati</taxon>
        <taxon>Actinomycetota</taxon>
        <taxon>Actinomycetes</taxon>
        <taxon>Kitasatosporales</taxon>
        <taxon>Streptomycetaceae</taxon>
        <taxon>Streptomyces</taxon>
    </lineage>
</organism>
<name>A0A918GLW5_STRGD</name>
<dbReference type="InterPro" id="IPR029058">
    <property type="entry name" value="AB_hydrolase_fold"/>
</dbReference>
<evidence type="ECO:0000259" key="1">
    <source>
        <dbReference type="Pfam" id="PF00561"/>
    </source>
</evidence>
<comment type="caution">
    <text evidence="2">The sequence shown here is derived from an EMBL/GenBank/DDBJ whole genome shotgun (WGS) entry which is preliminary data.</text>
</comment>
<feature type="domain" description="AB hydrolase-1" evidence="1">
    <location>
        <begin position="38"/>
        <end position="149"/>
    </location>
</feature>
<dbReference type="Proteomes" id="UP000653493">
    <property type="component" value="Unassembled WGS sequence"/>
</dbReference>